<dbReference type="Pfam" id="PF00903">
    <property type="entry name" value="Glyoxalase"/>
    <property type="match status" value="1"/>
</dbReference>
<comment type="caution">
    <text evidence="2">The sequence shown here is derived from an EMBL/GenBank/DDBJ whole genome shotgun (WGS) entry which is preliminary data.</text>
</comment>
<dbReference type="AlphaFoldDB" id="A0A369W0W6"/>
<dbReference type="InterPro" id="IPR037523">
    <property type="entry name" value="VOC_core"/>
</dbReference>
<evidence type="ECO:0000313" key="2">
    <source>
        <dbReference type="EMBL" id="RDE08316.1"/>
    </source>
</evidence>
<evidence type="ECO:0000259" key="1">
    <source>
        <dbReference type="PROSITE" id="PS51819"/>
    </source>
</evidence>
<dbReference type="OrthoDB" id="9807407at2"/>
<dbReference type="InterPro" id="IPR004360">
    <property type="entry name" value="Glyas_Fos-R_dOase_dom"/>
</dbReference>
<organism evidence="2 3">
    <name type="scientific">Pelagibacterium lacus</name>
    <dbReference type="NCBI Taxonomy" id="2282655"/>
    <lineage>
        <taxon>Bacteria</taxon>
        <taxon>Pseudomonadati</taxon>
        <taxon>Pseudomonadota</taxon>
        <taxon>Alphaproteobacteria</taxon>
        <taxon>Hyphomicrobiales</taxon>
        <taxon>Devosiaceae</taxon>
        <taxon>Pelagibacterium</taxon>
    </lineage>
</organism>
<dbReference type="Proteomes" id="UP000253759">
    <property type="component" value="Unassembled WGS sequence"/>
</dbReference>
<dbReference type="RefSeq" id="WP_114646501.1">
    <property type="nucleotide sequence ID" value="NZ_QQNH01000019.1"/>
</dbReference>
<reference evidence="3" key="1">
    <citation type="submission" date="2018-07" db="EMBL/GenBank/DDBJ databases">
        <authorList>
            <person name="Liu B.-T."/>
            <person name="Du Z."/>
        </authorList>
    </citation>
    <scope>NUCLEOTIDE SEQUENCE [LARGE SCALE GENOMIC DNA]</scope>
    <source>
        <strain evidence="3">XYN52</strain>
    </source>
</reference>
<dbReference type="InterPro" id="IPR029068">
    <property type="entry name" value="Glyas_Bleomycin-R_OHBP_Dase"/>
</dbReference>
<evidence type="ECO:0000313" key="3">
    <source>
        <dbReference type="Proteomes" id="UP000253759"/>
    </source>
</evidence>
<gene>
    <name evidence="2" type="ORF">DVH29_12365</name>
</gene>
<dbReference type="PANTHER" id="PTHR35006:SF2">
    <property type="entry name" value="GLYOXALASE FAMILY PROTEIN (AFU_ORTHOLOGUE AFUA_5G14830)"/>
    <property type="match status" value="1"/>
</dbReference>
<sequence>MIDHFGLSVADYGRTRGFYDSVLATLGYRCLQEFKTPQGMLAGYGADKPEFWLSAGGRCTGKLHIAFAARSRADVDAFHAAALKAGARDNGAPGLRAIYHPHYYGAFVFDPDGHNIEAVCHGPD</sequence>
<name>A0A369W0W6_9HYPH</name>
<dbReference type="PANTHER" id="PTHR35006">
    <property type="entry name" value="GLYOXALASE FAMILY PROTEIN (AFU_ORTHOLOGUE AFUA_5G14830)"/>
    <property type="match status" value="1"/>
</dbReference>
<dbReference type="CDD" id="cd07262">
    <property type="entry name" value="VOC_like"/>
    <property type="match status" value="1"/>
</dbReference>
<dbReference type="EMBL" id="QQNH01000019">
    <property type="protein sequence ID" value="RDE08316.1"/>
    <property type="molecule type" value="Genomic_DNA"/>
</dbReference>
<keyword evidence="3" id="KW-1185">Reference proteome</keyword>
<accession>A0A369W0W6</accession>
<proteinExistence type="predicted"/>
<dbReference type="SUPFAM" id="SSF54593">
    <property type="entry name" value="Glyoxalase/Bleomycin resistance protein/Dihydroxybiphenyl dioxygenase"/>
    <property type="match status" value="1"/>
</dbReference>
<protein>
    <submittedName>
        <fullName evidence="2">VOC family protein</fullName>
    </submittedName>
</protein>
<dbReference type="Gene3D" id="3.10.180.10">
    <property type="entry name" value="2,3-Dihydroxybiphenyl 1,2-Dioxygenase, domain 1"/>
    <property type="match status" value="1"/>
</dbReference>
<dbReference type="PROSITE" id="PS51819">
    <property type="entry name" value="VOC"/>
    <property type="match status" value="1"/>
</dbReference>
<feature type="domain" description="VOC" evidence="1">
    <location>
        <begin position="1"/>
        <end position="121"/>
    </location>
</feature>